<evidence type="ECO:0000256" key="1">
    <source>
        <dbReference type="SAM" id="MobiDB-lite"/>
    </source>
</evidence>
<reference evidence="2 3" key="1">
    <citation type="journal article" date="2019" name="Commun. Biol.">
        <title>The bagworm genome reveals a unique fibroin gene that provides high tensile strength.</title>
        <authorList>
            <person name="Kono N."/>
            <person name="Nakamura H."/>
            <person name="Ohtoshi R."/>
            <person name="Tomita M."/>
            <person name="Numata K."/>
            <person name="Arakawa K."/>
        </authorList>
    </citation>
    <scope>NUCLEOTIDE SEQUENCE [LARGE SCALE GENOMIC DNA]</scope>
</reference>
<gene>
    <name evidence="2" type="ORF">EVAR_70965_1</name>
</gene>
<organism evidence="2 3">
    <name type="scientific">Eumeta variegata</name>
    <name type="common">Bagworm moth</name>
    <name type="synonym">Eumeta japonica</name>
    <dbReference type="NCBI Taxonomy" id="151549"/>
    <lineage>
        <taxon>Eukaryota</taxon>
        <taxon>Metazoa</taxon>
        <taxon>Ecdysozoa</taxon>
        <taxon>Arthropoda</taxon>
        <taxon>Hexapoda</taxon>
        <taxon>Insecta</taxon>
        <taxon>Pterygota</taxon>
        <taxon>Neoptera</taxon>
        <taxon>Endopterygota</taxon>
        <taxon>Lepidoptera</taxon>
        <taxon>Glossata</taxon>
        <taxon>Ditrysia</taxon>
        <taxon>Tineoidea</taxon>
        <taxon>Psychidae</taxon>
        <taxon>Oiketicinae</taxon>
        <taxon>Eumeta</taxon>
    </lineage>
</organism>
<dbReference type="AlphaFoldDB" id="A0A4C1SNF3"/>
<dbReference type="Proteomes" id="UP000299102">
    <property type="component" value="Unassembled WGS sequence"/>
</dbReference>
<sequence>MYKHNLVSFQIIIRNEKLMSPQSRLTSFTHTKFTAMNAAARPSKTSALKAKNFARIRVQHLIGVLQTARHSKSPPSLADLVGRACPKSGERSRQCLLRPHRAAKTRTGSD</sequence>
<comment type="caution">
    <text evidence="2">The sequence shown here is derived from an EMBL/GenBank/DDBJ whole genome shotgun (WGS) entry which is preliminary data.</text>
</comment>
<proteinExistence type="predicted"/>
<keyword evidence="3" id="KW-1185">Reference proteome</keyword>
<evidence type="ECO:0000313" key="3">
    <source>
        <dbReference type="Proteomes" id="UP000299102"/>
    </source>
</evidence>
<protein>
    <submittedName>
        <fullName evidence="2">Uncharacterized protein</fullName>
    </submittedName>
</protein>
<feature type="region of interest" description="Disordered" evidence="1">
    <location>
        <begin position="87"/>
        <end position="110"/>
    </location>
</feature>
<accession>A0A4C1SNF3</accession>
<dbReference type="EMBL" id="BGZK01003571">
    <property type="protein sequence ID" value="GBP02661.1"/>
    <property type="molecule type" value="Genomic_DNA"/>
</dbReference>
<name>A0A4C1SNF3_EUMVA</name>
<evidence type="ECO:0000313" key="2">
    <source>
        <dbReference type="EMBL" id="GBP02661.1"/>
    </source>
</evidence>